<evidence type="ECO:0000256" key="1">
    <source>
        <dbReference type="SAM" id="Phobius"/>
    </source>
</evidence>
<protein>
    <submittedName>
        <fullName evidence="2">Uncharacterized protein</fullName>
    </submittedName>
</protein>
<keyword evidence="1" id="KW-1133">Transmembrane helix</keyword>
<reference evidence="2" key="1">
    <citation type="submission" date="2014-12" db="EMBL/GenBank/DDBJ databases">
        <title>Insight into the proteome of Arion vulgaris.</title>
        <authorList>
            <person name="Aradska J."/>
            <person name="Bulat T."/>
            <person name="Smidak R."/>
            <person name="Sarate P."/>
            <person name="Gangsoo J."/>
            <person name="Sialana F."/>
            <person name="Bilban M."/>
            <person name="Lubec G."/>
        </authorList>
    </citation>
    <scope>NUCLEOTIDE SEQUENCE</scope>
    <source>
        <tissue evidence="2">Skin</tissue>
    </source>
</reference>
<dbReference type="EMBL" id="HACG01041880">
    <property type="protein sequence ID" value="CEK88745.1"/>
    <property type="molecule type" value="Transcribed_RNA"/>
</dbReference>
<evidence type="ECO:0000313" key="2">
    <source>
        <dbReference type="EMBL" id="CEK88745.1"/>
    </source>
</evidence>
<organism evidence="2">
    <name type="scientific">Arion vulgaris</name>
    <dbReference type="NCBI Taxonomy" id="1028688"/>
    <lineage>
        <taxon>Eukaryota</taxon>
        <taxon>Metazoa</taxon>
        <taxon>Spiralia</taxon>
        <taxon>Lophotrochozoa</taxon>
        <taxon>Mollusca</taxon>
        <taxon>Gastropoda</taxon>
        <taxon>Heterobranchia</taxon>
        <taxon>Euthyneura</taxon>
        <taxon>Panpulmonata</taxon>
        <taxon>Eupulmonata</taxon>
        <taxon>Stylommatophora</taxon>
        <taxon>Helicina</taxon>
        <taxon>Arionoidea</taxon>
        <taxon>Arionidae</taxon>
        <taxon>Arion</taxon>
    </lineage>
</organism>
<accession>A0A0B7B9H7</accession>
<feature type="non-terminal residue" evidence="2">
    <location>
        <position position="50"/>
    </location>
</feature>
<proteinExistence type="predicted"/>
<name>A0A0B7B9H7_9EUPU</name>
<dbReference type="AlphaFoldDB" id="A0A0B7B9H7"/>
<sequence length="50" mass="5809">MEKCVTKKRHGQWTLTLVILMVLTKVMVWLDSHTFIIACFLSSFQKLLIG</sequence>
<keyword evidence="1" id="KW-0472">Membrane</keyword>
<feature type="transmembrane region" description="Helical" evidence="1">
    <location>
        <begin position="12"/>
        <end position="30"/>
    </location>
</feature>
<keyword evidence="1" id="KW-0812">Transmembrane</keyword>
<gene>
    <name evidence="2" type="primary">ORF166799</name>
</gene>